<feature type="transmembrane region" description="Helical" evidence="7">
    <location>
        <begin position="280"/>
        <end position="303"/>
    </location>
</feature>
<dbReference type="PIRSF" id="PIRSF006603">
    <property type="entry name" value="DinF"/>
    <property type="match status" value="1"/>
</dbReference>
<dbReference type="CDD" id="cd13138">
    <property type="entry name" value="MATE_yoeA_like"/>
    <property type="match status" value="1"/>
</dbReference>
<feature type="transmembrane region" description="Helical" evidence="7">
    <location>
        <begin position="419"/>
        <end position="439"/>
    </location>
</feature>
<dbReference type="OrthoDB" id="9776324at2"/>
<name>A0A9X5BFG7_9FIRM</name>
<gene>
    <name evidence="8" type="ORF">D5281_10835</name>
</gene>
<keyword evidence="3" id="KW-1003">Cell membrane</keyword>
<dbReference type="InterPro" id="IPR052031">
    <property type="entry name" value="Membrane_Transporter-Flippase"/>
</dbReference>
<dbReference type="PANTHER" id="PTHR43549:SF3">
    <property type="entry name" value="MULTIDRUG RESISTANCE PROTEIN YPNP-RELATED"/>
    <property type="match status" value="1"/>
</dbReference>
<evidence type="ECO:0000256" key="4">
    <source>
        <dbReference type="ARBA" id="ARBA00022692"/>
    </source>
</evidence>
<dbReference type="Proteomes" id="UP001154420">
    <property type="component" value="Unassembled WGS sequence"/>
</dbReference>
<dbReference type="InterPro" id="IPR002528">
    <property type="entry name" value="MATE_fam"/>
</dbReference>
<evidence type="ECO:0000256" key="2">
    <source>
        <dbReference type="ARBA" id="ARBA00022448"/>
    </source>
</evidence>
<dbReference type="Pfam" id="PF01554">
    <property type="entry name" value="MatE"/>
    <property type="match status" value="2"/>
</dbReference>
<comment type="subcellular location">
    <subcellularLocation>
        <location evidence="1">Cell membrane</location>
        <topology evidence="1">Multi-pass membrane protein</topology>
    </subcellularLocation>
</comment>
<organism evidence="8 9">
    <name type="scientific">Parablautia muri</name>
    <dbReference type="NCBI Taxonomy" id="2320879"/>
    <lineage>
        <taxon>Bacteria</taxon>
        <taxon>Bacillati</taxon>
        <taxon>Bacillota</taxon>
        <taxon>Clostridia</taxon>
        <taxon>Lachnospirales</taxon>
        <taxon>Lachnospiraceae</taxon>
        <taxon>Parablautia</taxon>
    </lineage>
</organism>
<dbReference type="GO" id="GO:0005886">
    <property type="term" value="C:plasma membrane"/>
    <property type="evidence" value="ECO:0007669"/>
    <property type="project" value="UniProtKB-SubCell"/>
</dbReference>
<evidence type="ECO:0000313" key="9">
    <source>
        <dbReference type="Proteomes" id="UP001154420"/>
    </source>
</evidence>
<dbReference type="PANTHER" id="PTHR43549">
    <property type="entry name" value="MULTIDRUG RESISTANCE PROTEIN YPNP-RELATED"/>
    <property type="match status" value="1"/>
</dbReference>
<feature type="transmembrane region" description="Helical" evidence="7">
    <location>
        <begin position="193"/>
        <end position="214"/>
    </location>
</feature>
<keyword evidence="2" id="KW-0813">Transport</keyword>
<feature type="transmembrane region" description="Helical" evidence="7">
    <location>
        <begin position="12"/>
        <end position="35"/>
    </location>
</feature>
<dbReference type="AlphaFoldDB" id="A0A9X5BFG7"/>
<evidence type="ECO:0000256" key="6">
    <source>
        <dbReference type="ARBA" id="ARBA00023136"/>
    </source>
</evidence>
<dbReference type="EMBL" id="QZDT01000015">
    <property type="protein sequence ID" value="NBJ93079.1"/>
    <property type="molecule type" value="Genomic_DNA"/>
</dbReference>
<evidence type="ECO:0000256" key="1">
    <source>
        <dbReference type="ARBA" id="ARBA00004651"/>
    </source>
</evidence>
<dbReference type="InterPro" id="IPR048279">
    <property type="entry name" value="MdtK-like"/>
</dbReference>
<feature type="transmembrane region" description="Helical" evidence="7">
    <location>
        <begin position="315"/>
        <end position="335"/>
    </location>
</feature>
<evidence type="ECO:0000256" key="5">
    <source>
        <dbReference type="ARBA" id="ARBA00022989"/>
    </source>
</evidence>
<evidence type="ECO:0000313" key="8">
    <source>
        <dbReference type="EMBL" id="NBJ93079.1"/>
    </source>
</evidence>
<dbReference type="GO" id="GO:0015297">
    <property type="term" value="F:antiporter activity"/>
    <property type="evidence" value="ECO:0007669"/>
    <property type="project" value="InterPro"/>
</dbReference>
<protein>
    <submittedName>
        <fullName evidence="8">MATE family efflux transporter</fullName>
    </submittedName>
</protein>
<feature type="transmembrane region" description="Helical" evidence="7">
    <location>
        <begin position="55"/>
        <end position="78"/>
    </location>
</feature>
<accession>A0A9X5BFG7</accession>
<feature type="transmembrane region" description="Helical" evidence="7">
    <location>
        <begin position="99"/>
        <end position="124"/>
    </location>
</feature>
<proteinExistence type="predicted"/>
<feature type="transmembrane region" description="Helical" evidence="7">
    <location>
        <begin position="361"/>
        <end position="379"/>
    </location>
</feature>
<feature type="transmembrane region" description="Helical" evidence="7">
    <location>
        <begin position="168"/>
        <end position="187"/>
    </location>
</feature>
<dbReference type="NCBIfam" id="TIGR00797">
    <property type="entry name" value="matE"/>
    <property type="match status" value="1"/>
</dbReference>
<dbReference type="GO" id="GO:0042910">
    <property type="term" value="F:xenobiotic transmembrane transporter activity"/>
    <property type="evidence" value="ECO:0007669"/>
    <property type="project" value="InterPro"/>
</dbReference>
<feature type="transmembrane region" description="Helical" evidence="7">
    <location>
        <begin position="386"/>
        <end position="407"/>
    </location>
</feature>
<sequence length="453" mass="48902">MKEKNDLTQGSVGRNLILFALPYLLSSFMQTFYGMADLFVVGVYNGSKTTTAVSIGSQVMHMLTVIIIGFVMGTTVQIGQCVGARDEKSAADTVGTSTVFFSVFAALVTAALLLCTAPIVKVMLTPGEAVEETKTYLLICFAGVPFIVAYNVISGIFRGTGDSKRPMYFVAAACVTNVVLDFVFIGMCGLGAAGAALGTVCGQAVSVVVSLLVIRRQNLGFRVGRENFRVDREVISRILKVGTPVAMQDGFIQVAFIVITVIANSRGLIVSAAVGIVEKLIGFMFLVPSAFLSAISTITAQNMGANKPQRAKRSLYYSLIITVSWGLLCALYNQFLPHTLVGIFTRDEAVLLAGCEYLRSYAFDCAFAAVHFCFSGYFCGNQKSMVSFIHNIAAIILVRIPGAWLASRFFQDSLYPMGWAAPLGSLLSALICVGFYVYYRKKQKILALTIDEC</sequence>
<keyword evidence="9" id="KW-1185">Reference proteome</keyword>
<reference evidence="8" key="1">
    <citation type="submission" date="2018-09" db="EMBL/GenBank/DDBJ databases">
        <title>Murine metabolic-syndrome-specific gut microbial biobank.</title>
        <authorList>
            <person name="Liu C."/>
        </authorList>
    </citation>
    <scope>NUCLEOTIDE SEQUENCE</scope>
    <source>
        <strain evidence="8">D42-62</strain>
    </source>
</reference>
<evidence type="ECO:0000256" key="7">
    <source>
        <dbReference type="SAM" id="Phobius"/>
    </source>
</evidence>
<evidence type="ECO:0000256" key="3">
    <source>
        <dbReference type="ARBA" id="ARBA00022475"/>
    </source>
</evidence>
<feature type="transmembrane region" description="Helical" evidence="7">
    <location>
        <begin position="250"/>
        <end position="274"/>
    </location>
</feature>
<keyword evidence="6 7" id="KW-0472">Membrane</keyword>
<dbReference type="RefSeq" id="WP_160560158.1">
    <property type="nucleotide sequence ID" value="NZ_QZDT01000015.1"/>
</dbReference>
<comment type="caution">
    <text evidence="8">The sequence shown here is derived from an EMBL/GenBank/DDBJ whole genome shotgun (WGS) entry which is preliminary data.</text>
</comment>
<keyword evidence="5 7" id="KW-1133">Transmembrane helix</keyword>
<keyword evidence="4 7" id="KW-0812">Transmembrane</keyword>
<feature type="transmembrane region" description="Helical" evidence="7">
    <location>
        <begin position="136"/>
        <end position="156"/>
    </location>
</feature>